<accession>A0A2X2XS83</accession>
<gene>
    <name evidence="2" type="ORF">NCTC10786_03073</name>
</gene>
<dbReference type="Proteomes" id="UP000251584">
    <property type="component" value="Unassembled WGS sequence"/>
</dbReference>
<evidence type="ECO:0000313" key="2">
    <source>
        <dbReference type="EMBL" id="SQB29290.1"/>
    </source>
</evidence>
<keyword evidence="1" id="KW-1133">Transmembrane helix</keyword>
<feature type="transmembrane region" description="Helical" evidence="1">
    <location>
        <begin position="54"/>
        <end position="71"/>
    </location>
</feature>
<sequence length="92" mass="10067">MLLAIRYVFASCPLRITALIVVVLLQGLIPALNIFMTGQIINMLHAVQTTDGDLMLSVAVWCVSLLGMQLMQPLVNLVQGDVTEISTQSLQR</sequence>
<keyword evidence="1" id="KW-0812">Transmembrane</keyword>
<organism evidence="2 3">
    <name type="scientific">Citrobacter koseri</name>
    <name type="common">Citrobacter diversus</name>
    <dbReference type="NCBI Taxonomy" id="545"/>
    <lineage>
        <taxon>Bacteria</taxon>
        <taxon>Pseudomonadati</taxon>
        <taxon>Pseudomonadota</taxon>
        <taxon>Gammaproteobacteria</taxon>
        <taxon>Enterobacterales</taxon>
        <taxon>Enterobacteriaceae</taxon>
        <taxon>Citrobacter</taxon>
    </lineage>
</organism>
<protein>
    <submittedName>
        <fullName evidence="2">Uncharacterized protein</fullName>
    </submittedName>
</protein>
<proteinExistence type="predicted"/>
<keyword evidence="1" id="KW-0472">Membrane</keyword>
<dbReference type="AlphaFoldDB" id="A0A2X2XS83"/>
<dbReference type="EMBL" id="UAVY01000004">
    <property type="protein sequence ID" value="SQB29290.1"/>
    <property type="molecule type" value="Genomic_DNA"/>
</dbReference>
<feature type="transmembrane region" description="Helical" evidence="1">
    <location>
        <begin position="12"/>
        <end position="34"/>
    </location>
</feature>
<name>A0A2X2XS83_CITKO</name>
<evidence type="ECO:0000313" key="3">
    <source>
        <dbReference type="Proteomes" id="UP000251584"/>
    </source>
</evidence>
<evidence type="ECO:0000256" key="1">
    <source>
        <dbReference type="SAM" id="Phobius"/>
    </source>
</evidence>
<reference evidence="2 3" key="1">
    <citation type="submission" date="2018-06" db="EMBL/GenBank/DDBJ databases">
        <authorList>
            <consortium name="Pathogen Informatics"/>
            <person name="Doyle S."/>
        </authorList>
    </citation>
    <scope>NUCLEOTIDE SEQUENCE [LARGE SCALE GENOMIC DNA]</scope>
    <source>
        <strain evidence="2 3">NCTC10786</strain>
    </source>
</reference>